<feature type="chain" id="PRO_5039651654" evidence="2">
    <location>
        <begin position="16"/>
        <end position="221"/>
    </location>
</feature>
<dbReference type="Proteomes" id="UP000283374">
    <property type="component" value="Unassembled WGS sequence"/>
</dbReference>
<dbReference type="InterPro" id="IPR052196">
    <property type="entry name" value="Bact_Kbp"/>
</dbReference>
<accession>A0A413RKA9</accession>
<dbReference type="Gene3D" id="3.10.350.10">
    <property type="entry name" value="LysM domain"/>
    <property type="match status" value="1"/>
</dbReference>
<dbReference type="CDD" id="cd00118">
    <property type="entry name" value="LysM"/>
    <property type="match status" value="1"/>
</dbReference>
<reference evidence="4 5" key="1">
    <citation type="submission" date="2018-08" db="EMBL/GenBank/DDBJ databases">
        <title>Cellulomonas rhizosphaerae sp. nov., a novel actinomycete isolated from soil.</title>
        <authorList>
            <person name="Tian Y."/>
        </authorList>
    </citation>
    <scope>NUCLEOTIDE SEQUENCE [LARGE SCALE GENOMIC DNA]</scope>
    <source>
        <strain evidence="4 5">NEAU-TCZ24</strain>
    </source>
</reference>
<dbReference type="InterPro" id="IPR036779">
    <property type="entry name" value="LysM_dom_sf"/>
</dbReference>
<comment type="caution">
    <text evidence="4">The sequence shown here is derived from an EMBL/GenBank/DDBJ whole genome shotgun (WGS) entry which is preliminary data.</text>
</comment>
<feature type="region of interest" description="Disordered" evidence="1">
    <location>
        <begin position="42"/>
        <end position="147"/>
    </location>
</feature>
<feature type="signal peptide" evidence="2">
    <location>
        <begin position="1"/>
        <end position="15"/>
    </location>
</feature>
<keyword evidence="2" id="KW-0732">Signal</keyword>
<feature type="compositionally biased region" description="Low complexity" evidence="1">
    <location>
        <begin position="42"/>
        <end position="53"/>
    </location>
</feature>
<name>A0A413RKA9_9CELL</name>
<dbReference type="EMBL" id="QWKP01000205">
    <property type="protein sequence ID" value="RHA39396.1"/>
    <property type="molecule type" value="Genomic_DNA"/>
</dbReference>
<dbReference type="InterPro" id="IPR018392">
    <property type="entry name" value="LysM"/>
</dbReference>
<dbReference type="Pfam" id="PF01476">
    <property type="entry name" value="LysM"/>
    <property type="match status" value="1"/>
</dbReference>
<dbReference type="PANTHER" id="PTHR34700">
    <property type="entry name" value="POTASSIUM BINDING PROTEIN KBP"/>
    <property type="match status" value="1"/>
</dbReference>
<dbReference type="PANTHER" id="PTHR34700:SF4">
    <property type="entry name" value="PHAGE-LIKE ELEMENT PBSX PROTEIN XKDP"/>
    <property type="match status" value="1"/>
</dbReference>
<dbReference type="OrthoDB" id="3210682at2"/>
<evidence type="ECO:0000256" key="2">
    <source>
        <dbReference type="SAM" id="SignalP"/>
    </source>
</evidence>
<proteinExistence type="predicted"/>
<evidence type="ECO:0000259" key="3">
    <source>
        <dbReference type="Pfam" id="PF01476"/>
    </source>
</evidence>
<dbReference type="AlphaFoldDB" id="A0A413RKA9"/>
<sequence>MAASLAVGLASGAGAAGLAVDATATGPGTEVGVTAELGWVASSTAAAEAPSESRAADAADDLGWVVSPEQPAHAPSGAQPRPTRTAGVPERSASATSQVDDPSNAAAAPADATAPADAAPDPTASPSPPRRPAGPSSGRHAVAPAGRADVASIVVRSGDSLWSIAEASLADDRGKPPSVEQVAAEWPAWYAANAEVIGTDPNVIRPGQHLVVPSSTERGAR</sequence>
<feature type="compositionally biased region" description="Pro residues" evidence="1">
    <location>
        <begin position="123"/>
        <end position="132"/>
    </location>
</feature>
<gene>
    <name evidence="4" type="ORF">D1825_12000</name>
</gene>
<evidence type="ECO:0000313" key="5">
    <source>
        <dbReference type="Proteomes" id="UP000283374"/>
    </source>
</evidence>
<protein>
    <submittedName>
        <fullName evidence="4">LysM peptidoglycan-binding domain-containing protein</fullName>
    </submittedName>
</protein>
<evidence type="ECO:0000313" key="4">
    <source>
        <dbReference type="EMBL" id="RHA39396.1"/>
    </source>
</evidence>
<feature type="compositionally biased region" description="Low complexity" evidence="1">
    <location>
        <begin position="100"/>
        <end position="122"/>
    </location>
</feature>
<keyword evidence="5" id="KW-1185">Reference proteome</keyword>
<organism evidence="4 5">
    <name type="scientific">Cellulomonas rhizosphaerae</name>
    <dbReference type="NCBI Taxonomy" id="2293719"/>
    <lineage>
        <taxon>Bacteria</taxon>
        <taxon>Bacillati</taxon>
        <taxon>Actinomycetota</taxon>
        <taxon>Actinomycetes</taxon>
        <taxon>Micrococcales</taxon>
        <taxon>Cellulomonadaceae</taxon>
        <taxon>Cellulomonas</taxon>
    </lineage>
</organism>
<feature type="domain" description="LysM" evidence="3">
    <location>
        <begin position="154"/>
        <end position="166"/>
    </location>
</feature>
<evidence type="ECO:0000256" key="1">
    <source>
        <dbReference type="SAM" id="MobiDB-lite"/>
    </source>
</evidence>